<sequence length="42" mass="4545">MKSKNLLKIKILNSFMRGGAFVQHSSNNKQLVGEIKIGGNSG</sequence>
<evidence type="ECO:0000313" key="2">
    <source>
        <dbReference type="Proteomes" id="UP000007484"/>
    </source>
</evidence>
<dbReference type="STRING" id="768700.MSU_0130"/>
<dbReference type="EMBL" id="CP002525">
    <property type="protein sequence ID" value="ADX97674.1"/>
    <property type="molecule type" value="Genomic_DNA"/>
</dbReference>
<organism evidence="1 2">
    <name type="scientific">Mycoplasma suis (strain Illinois)</name>
    <dbReference type="NCBI Taxonomy" id="768700"/>
    <lineage>
        <taxon>Bacteria</taxon>
        <taxon>Bacillati</taxon>
        <taxon>Mycoplasmatota</taxon>
        <taxon>Mollicutes</taxon>
        <taxon>Mycoplasmataceae</taxon>
        <taxon>Mycoplasma</taxon>
    </lineage>
</organism>
<gene>
    <name evidence="1" type="ordered locus">MSU_0130</name>
</gene>
<dbReference type="KEGG" id="mss:MSU_0130"/>
<evidence type="ECO:0000313" key="1">
    <source>
        <dbReference type="EMBL" id="ADX97674.1"/>
    </source>
</evidence>
<reference evidence="1 2" key="1">
    <citation type="journal article" date="2011" name="J. Bacteriol.">
        <title>Complete genome sequences of two hemotropic Mycoplasmas, Mycoplasma haemofelis strain Ohio2 and Mycoplasma suis strain Illinois.</title>
        <authorList>
            <person name="Messick J.B."/>
            <person name="Santos A.P."/>
            <person name="Guimaraes A.M."/>
        </authorList>
    </citation>
    <scope>NUCLEOTIDE SEQUENCE [LARGE SCALE GENOMIC DNA]</scope>
    <source>
        <strain evidence="1 2">Illinois</strain>
    </source>
</reference>
<dbReference type="Proteomes" id="UP000007484">
    <property type="component" value="Chromosome"/>
</dbReference>
<dbReference type="HOGENOM" id="CLU_3254391_0_0_14"/>
<proteinExistence type="predicted"/>
<accession>F0QQA4</accession>
<dbReference type="AlphaFoldDB" id="F0QQA4"/>
<protein>
    <submittedName>
        <fullName evidence="1">Uncharacterized protein</fullName>
    </submittedName>
</protein>
<keyword evidence="2" id="KW-1185">Reference proteome</keyword>
<name>F0QQA4_MYCSL</name>